<name>A0ABR4IQY1_9EURO</name>
<evidence type="ECO:0000313" key="3">
    <source>
        <dbReference type="Proteomes" id="UP001610335"/>
    </source>
</evidence>
<accession>A0ABR4IQY1</accession>
<gene>
    <name evidence="2" type="ORF">BDW59DRAFT_141735</name>
</gene>
<proteinExistence type="predicted"/>
<sequence>MINWAVENGCQDRGKSSLNQQGCRLWGQRSLFSQGPWLARMFGSMGTLACASRSMNGSIMWRHCAWSSTPAGSWTGHPAARAGPGVHSVQQEPLAHGIQGICRWIAGNSSGGPSQNSPDIKYYKNIISCSLTPSCHYLFKWRYCGPTKDSTHGWSQDKMDEDEKDDIGRHGRGWKV</sequence>
<feature type="compositionally biased region" description="Basic and acidic residues" evidence="1">
    <location>
        <begin position="149"/>
        <end position="158"/>
    </location>
</feature>
<dbReference type="EMBL" id="JBFXLS010000014">
    <property type="protein sequence ID" value="KAL2830081.1"/>
    <property type="molecule type" value="Genomic_DNA"/>
</dbReference>
<evidence type="ECO:0000313" key="2">
    <source>
        <dbReference type="EMBL" id="KAL2830081.1"/>
    </source>
</evidence>
<evidence type="ECO:0000256" key="1">
    <source>
        <dbReference type="SAM" id="MobiDB-lite"/>
    </source>
</evidence>
<organism evidence="2 3">
    <name type="scientific">Aspergillus cavernicola</name>
    <dbReference type="NCBI Taxonomy" id="176166"/>
    <lineage>
        <taxon>Eukaryota</taxon>
        <taxon>Fungi</taxon>
        <taxon>Dikarya</taxon>
        <taxon>Ascomycota</taxon>
        <taxon>Pezizomycotina</taxon>
        <taxon>Eurotiomycetes</taxon>
        <taxon>Eurotiomycetidae</taxon>
        <taxon>Eurotiales</taxon>
        <taxon>Aspergillaceae</taxon>
        <taxon>Aspergillus</taxon>
        <taxon>Aspergillus subgen. Nidulantes</taxon>
    </lineage>
</organism>
<reference evidence="2 3" key="1">
    <citation type="submission" date="2024-07" db="EMBL/GenBank/DDBJ databases">
        <title>Section-level genome sequencing and comparative genomics of Aspergillus sections Usti and Cavernicolus.</title>
        <authorList>
            <consortium name="Lawrence Berkeley National Laboratory"/>
            <person name="Nybo J.L."/>
            <person name="Vesth T.C."/>
            <person name="Theobald S."/>
            <person name="Frisvad J.C."/>
            <person name="Larsen T.O."/>
            <person name="Kjaerboelling I."/>
            <person name="Rothschild-Mancinelli K."/>
            <person name="Lyhne E.K."/>
            <person name="Kogle M.E."/>
            <person name="Barry K."/>
            <person name="Clum A."/>
            <person name="Na H."/>
            <person name="Ledsgaard L."/>
            <person name="Lin J."/>
            <person name="Lipzen A."/>
            <person name="Kuo A."/>
            <person name="Riley R."/>
            <person name="Mondo S."/>
            <person name="LaButti K."/>
            <person name="Haridas S."/>
            <person name="Pangalinan J."/>
            <person name="Salamov A.A."/>
            <person name="Simmons B.A."/>
            <person name="Magnuson J.K."/>
            <person name="Chen J."/>
            <person name="Drula E."/>
            <person name="Henrissat B."/>
            <person name="Wiebenga A."/>
            <person name="Lubbers R.J."/>
            <person name="Gomes A.C."/>
            <person name="Makela M.R."/>
            <person name="Stajich J."/>
            <person name="Grigoriev I.V."/>
            <person name="Mortensen U.H."/>
            <person name="De vries R.P."/>
            <person name="Baker S.E."/>
            <person name="Andersen M.R."/>
        </authorList>
    </citation>
    <scope>NUCLEOTIDE SEQUENCE [LARGE SCALE GENOMIC DNA]</scope>
    <source>
        <strain evidence="2 3">CBS 600.67</strain>
    </source>
</reference>
<dbReference type="Proteomes" id="UP001610335">
    <property type="component" value="Unassembled WGS sequence"/>
</dbReference>
<comment type="caution">
    <text evidence="2">The sequence shown here is derived from an EMBL/GenBank/DDBJ whole genome shotgun (WGS) entry which is preliminary data.</text>
</comment>
<keyword evidence="3" id="KW-1185">Reference proteome</keyword>
<feature type="region of interest" description="Disordered" evidence="1">
    <location>
        <begin position="148"/>
        <end position="176"/>
    </location>
</feature>
<protein>
    <submittedName>
        <fullName evidence="2">Uncharacterized protein</fullName>
    </submittedName>
</protein>